<keyword evidence="2" id="KW-1185">Reference proteome</keyword>
<dbReference type="EMBL" id="CP095850">
    <property type="protein sequence ID" value="UPL51353.1"/>
    <property type="molecule type" value="Genomic_DNA"/>
</dbReference>
<protein>
    <submittedName>
        <fullName evidence="1">Uncharacterized protein</fullName>
    </submittedName>
</protein>
<dbReference type="RefSeq" id="WP_247977186.1">
    <property type="nucleotide sequence ID" value="NZ_CP095850.1"/>
</dbReference>
<gene>
    <name evidence="1" type="ORF">MWH26_20015</name>
</gene>
<proteinExistence type="predicted"/>
<sequence length="449" mass="50066">MPDSLFNALATCPLTGLPIKGSAVFSPYRGNNKLVLYEFAPIGKAIFDFNFLIGLYHSTVAGNHAPSSKLAGLCREASEKGQEPFHITSQAFHDAQGTSESLQEKRDHLLQVLYDVDVPAYKTRDINIHNDFPLAAAKDEVEFHLILEECVRRGLLEYDKPNDTLNEWPYGRRTHYFDVHLTEAGEKAAANRIRPHQLTTSVMTHEDIVRRQAQVAFDKATAQRYPFNTPNGLSETRRILIAGTHQFHEKSEKKLYLQEVVQLLNTELAAHKLKCTFQGKIEACPIDLGMHETIYFIQQEEKRLDKVEAAFPFQTSQIFNFGDNSTNAVSTGANSVQTTNTGQGAQVNVASGDSVKQVISGTQLQQLKELVKQLREILATETFATQREDIDDQLQVVDAQLQRSEPKKGILLRSLDALQELTKESVGSIGGHAAFEIFKQLAEQLSSAG</sequence>
<name>A0ABY4JEU7_9BACT</name>
<geneLocation type="plasmid" evidence="1 2">
    <name>unnamed2</name>
</geneLocation>
<keyword evidence="1" id="KW-0614">Plasmid</keyword>
<evidence type="ECO:0000313" key="2">
    <source>
        <dbReference type="Proteomes" id="UP000829647"/>
    </source>
</evidence>
<organism evidence="1 2">
    <name type="scientific">Hymenobacter sublimis</name>
    <dbReference type="NCBI Taxonomy" id="2933777"/>
    <lineage>
        <taxon>Bacteria</taxon>
        <taxon>Pseudomonadati</taxon>
        <taxon>Bacteroidota</taxon>
        <taxon>Cytophagia</taxon>
        <taxon>Cytophagales</taxon>
        <taxon>Hymenobacteraceae</taxon>
        <taxon>Hymenobacter</taxon>
    </lineage>
</organism>
<accession>A0ABY4JEU7</accession>
<dbReference type="Proteomes" id="UP000829647">
    <property type="component" value="Plasmid unnamed2"/>
</dbReference>
<evidence type="ECO:0000313" key="1">
    <source>
        <dbReference type="EMBL" id="UPL51353.1"/>
    </source>
</evidence>
<reference evidence="1 2" key="1">
    <citation type="submission" date="2022-04" db="EMBL/GenBank/DDBJ databases">
        <title>Hymenobacter sp. isolated from the air.</title>
        <authorList>
            <person name="Won M."/>
            <person name="Lee C.-M."/>
            <person name="Woen H.-Y."/>
            <person name="Kwon S.-W."/>
        </authorList>
    </citation>
    <scope>NUCLEOTIDE SEQUENCE [LARGE SCALE GENOMIC DNA]</scope>
    <source>
        <strain evidence="2">5516 S-25</strain>
        <plasmid evidence="1 2">unnamed2</plasmid>
    </source>
</reference>